<dbReference type="GO" id="GO:0000287">
    <property type="term" value="F:magnesium ion binding"/>
    <property type="evidence" value="ECO:0007669"/>
    <property type="project" value="UniProtKB-UniRule"/>
</dbReference>
<dbReference type="Proteomes" id="UP000008461">
    <property type="component" value="Chromosome"/>
</dbReference>
<evidence type="ECO:0000256" key="4">
    <source>
        <dbReference type="ARBA" id="ARBA00022723"/>
    </source>
</evidence>
<protein>
    <recommendedName>
        <fullName evidence="8">Ribonuclease VapC</fullName>
        <shortName evidence="8">RNase VapC</shortName>
        <ecNumber evidence="8">3.1.-.-</ecNumber>
    </recommendedName>
    <alternativeName>
        <fullName evidence="8">Toxin VapC</fullName>
    </alternativeName>
</protein>
<dbReference type="OrthoDB" id="9796690at2"/>
<dbReference type="InterPro" id="IPR002716">
    <property type="entry name" value="PIN_dom"/>
</dbReference>
<gene>
    <name evidence="8" type="primary">vapC</name>
    <name evidence="10" type="ordered locus">Halhy_3956</name>
</gene>
<evidence type="ECO:0000256" key="1">
    <source>
        <dbReference type="ARBA" id="ARBA00001946"/>
    </source>
</evidence>
<dbReference type="HOGENOM" id="CLU_118482_5_0_10"/>
<evidence type="ECO:0000256" key="2">
    <source>
        <dbReference type="ARBA" id="ARBA00022649"/>
    </source>
</evidence>
<dbReference type="PANTHER" id="PTHR33653:SF1">
    <property type="entry name" value="RIBONUCLEASE VAPC2"/>
    <property type="match status" value="1"/>
</dbReference>
<dbReference type="GO" id="GO:0004540">
    <property type="term" value="F:RNA nuclease activity"/>
    <property type="evidence" value="ECO:0007669"/>
    <property type="project" value="InterPro"/>
</dbReference>
<comment type="function">
    <text evidence="8">Toxic component of a toxin-antitoxin (TA) system. An RNase.</text>
</comment>
<dbReference type="AlphaFoldDB" id="F4L4D5"/>
<feature type="binding site" evidence="8">
    <location>
        <position position="96"/>
    </location>
    <ligand>
        <name>Mg(2+)</name>
        <dbReference type="ChEBI" id="CHEBI:18420"/>
    </ligand>
</feature>
<reference evidence="10 11" key="1">
    <citation type="journal article" date="2011" name="Stand. Genomic Sci.">
        <title>Complete genome sequence of Haliscomenobacter hydrossis type strain (O).</title>
        <authorList>
            <consortium name="US DOE Joint Genome Institute (JGI-PGF)"/>
            <person name="Daligault H."/>
            <person name="Lapidus A."/>
            <person name="Zeytun A."/>
            <person name="Nolan M."/>
            <person name="Lucas S."/>
            <person name="Del Rio T.G."/>
            <person name="Tice H."/>
            <person name="Cheng J.F."/>
            <person name="Tapia R."/>
            <person name="Han C."/>
            <person name="Goodwin L."/>
            <person name="Pitluck S."/>
            <person name="Liolios K."/>
            <person name="Pagani I."/>
            <person name="Ivanova N."/>
            <person name="Huntemann M."/>
            <person name="Mavromatis K."/>
            <person name="Mikhailova N."/>
            <person name="Pati A."/>
            <person name="Chen A."/>
            <person name="Palaniappan K."/>
            <person name="Land M."/>
            <person name="Hauser L."/>
            <person name="Brambilla E.M."/>
            <person name="Rohde M."/>
            <person name="Verbarg S."/>
            <person name="Goker M."/>
            <person name="Bristow J."/>
            <person name="Eisen J.A."/>
            <person name="Markowitz V."/>
            <person name="Hugenholtz P."/>
            <person name="Kyrpides N.C."/>
            <person name="Klenk H.P."/>
            <person name="Woyke T."/>
        </authorList>
    </citation>
    <scope>NUCLEOTIDE SEQUENCE [LARGE SCALE GENOMIC DNA]</scope>
    <source>
        <strain evidence="11">ATCC 27775 / DSM 1100 / LMG 10767 / O</strain>
    </source>
</reference>
<evidence type="ECO:0000313" key="11">
    <source>
        <dbReference type="Proteomes" id="UP000008461"/>
    </source>
</evidence>
<dbReference type="CDD" id="cd18753">
    <property type="entry name" value="PIN_VapC4-5_FitB-like"/>
    <property type="match status" value="1"/>
</dbReference>
<accession>F4L4D5</accession>
<dbReference type="PANTHER" id="PTHR33653">
    <property type="entry name" value="RIBONUCLEASE VAPC2"/>
    <property type="match status" value="1"/>
</dbReference>
<keyword evidence="11" id="KW-1185">Reference proteome</keyword>
<proteinExistence type="inferred from homology"/>
<organism evidence="10 11">
    <name type="scientific">Haliscomenobacter hydrossis (strain ATCC 27775 / DSM 1100 / LMG 10767 / O)</name>
    <dbReference type="NCBI Taxonomy" id="760192"/>
    <lineage>
        <taxon>Bacteria</taxon>
        <taxon>Pseudomonadati</taxon>
        <taxon>Bacteroidota</taxon>
        <taxon>Saprospiria</taxon>
        <taxon>Saprospirales</taxon>
        <taxon>Haliscomenobacteraceae</taxon>
        <taxon>Haliscomenobacter</taxon>
    </lineage>
</organism>
<feature type="binding site" evidence="8">
    <location>
        <position position="7"/>
    </location>
    <ligand>
        <name>Mg(2+)</name>
        <dbReference type="ChEBI" id="CHEBI:18420"/>
    </ligand>
</feature>
<keyword evidence="4 8" id="KW-0479">Metal-binding</keyword>
<sequence>MKKIALDTNVAIALLNGNSEIVTIIQSFDSIYLPITVCGELLYGAKNSAKSKTNLEFYRNFINACAILDTNAIVADEYSDIRLELKSKGNPIPENDIWIAALCRAYGIPLYTLDRHFANISNLNIFSLI</sequence>
<dbReference type="STRING" id="760192.Halhy_3956"/>
<dbReference type="GO" id="GO:0016787">
    <property type="term" value="F:hydrolase activity"/>
    <property type="evidence" value="ECO:0007669"/>
    <property type="project" value="UniProtKB-KW"/>
</dbReference>
<dbReference type="RefSeq" id="WP_013766342.1">
    <property type="nucleotide sequence ID" value="NC_015510.1"/>
</dbReference>
<evidence type="ECO:0000256" key="3">
    <source>
        <dbReference type="ARBA" id="ARBA00022722"/>
    </source>
</evidence>
<dbReference type="InterPro" id="IPR050556">
    <property type="entry name" value="Type_II_TA_system_RNase"/>
</dbReference>
<comment type="cofactor">
    <cofactor evidence="1 8">
        <name>Mg(2+)</name>
        <dbReference type="ChEBI" id="CHEBI:18420"/>
    </cofactor>
</comment>
<dbReference type="eggNOG" id="COG1487">
    <property type="taxonomic scope" value="Bacteria"/>
</dbReference>
<evidence type="ECO:0000259" key="9">
    <source>
        <dbReference type="Pfam" id="PF01850"/>
    </source>
</evidence>
<dbReference type="GO" id="GO:0090729">
    <property type="term" value="F:toxin activity"/>
    <property type="evidence" value="ECO:0007669"/>
    <property type="project" value="UniProtKB-KW"/>
</dbReference>
<keyword evidence="5 8" id="KW-0378">Hydrolase</keyword>
<dbReference type="InterPro" id="IPR029060">
    <property type="entry name" value="PIN-like_dom_sf"/>
</dbReference>
<dbReference type="Gene3D" id="3.40.50.1010">
    <property type="entry name" value="5'-nuclease"/>
    <property type="match status" value="1"/>
</dbReference>
<dbReference type="HAMAP" id="MF_00265">
    <property type="entry name" value="VapC_Nob1"/>
    <property type="match status" value="1"/>
</dbReference>
<feature type="domain" description="PIN" evidence="9">
    <location>
        <begin position="4"/>
        <end position="121"/>
    </location>
</feature>
<keyword evidence="2 8" id="KW-1277">Toxin-antitoxin system</keyword>
<evidence type="ECO:0000256" key="6">
    <source>
        <dbReference type="ARBA" id="ARBA00022842"/>
    </source>
</evidence>
<evidence type="ECO:0000256" key="8">
    <source>
        <dbReference type="HAMAP-Rule" id="MF_00265"/>
    </source>
</evidence>
<keyword evidence="3 8" id="KW-0540">Nuclease</keyword>
<name>F4L4D5_HALH1</name>
<keyword evidence="8" id="KW-0800">Toxin</keyword>
<reference key="2">
    <citation type="submission" date="2011-04" db="EMBL/GenBank/DDBJ databases">
        <title>Complete sequence of chromosome of Haliscomenobacter hydrossis DSM 1100.</title>
        <authorList>
            <consortium name="US DOE Joint Genome Institute (JGI-PGF)"/>
            <person name="Lucas S."/>
            <person name="Han J."/>
            <person name="Lapidus A."/>
            <person name="Bruce D."/>
            <person name="Goodwin L."/>
            <person name="Pitluck S."/>
            <person name="Peters L."/>
            <person name="Kyrpides N."/>
            <person name="Mavromatis K."/>
            <person name="Ivanova N."/>
            <person name="Ovchinnikova G."/>
            <person name="Pagani I."/>
            <person name="Daligault H."/>
            <person name="Detter J.C."/>
            <person name="Han C."/>
            <person name="Land M."/>
            <person name="Hauser L."/>
            <person name="Markowitz V."/>
            <person name="Cheng J.-F."/>
            <person name="Hugenholtz P."/>
            <person name="Woyke T."/>
            <person name="Wu D."/>
            <person name="Verbarg S."/>
            <person name="Frueling A."/>
            <person name="Brambilla E."/>
            <person name="Klenk H.-P."/>
            <person name="Eisen J.A."/>
        </authorList>
    </citation>
    <scope>NUCLEOTIDE SEQUENCE</scope>
    <source>
        <strain>DSM 1100</strain>
    </source>
</reference>
<evidence type="ECO:0000256" key="7">
    <source>
        <dbReference type="ARBA" id="ARBA00038093"/>
    </source>
</evidence>
<dbReference type="SUPFAM" id="SSF88723">
    <property type="entry name" value="PIN domain-like"/>
    <property type="match status" value="1"/>
</dbReference>
<evidence type="ECO:0000256" key="5">
    <source>
        <dbReference type="ARBA" id="ARBA00022801"/>
    </source>
</evidence>
<dbReference type="KEGG" id="hhy:Halhy_3956"/>
<comment type="similarity">
    <text evidence="7 8">Belongs to the PINc/VapC protein family.</text>
</comment>
<dbReference type="EC" id="3.1.-.-" evidence="8"/>
<dbReference type="EMBL" id="CP002691">
    <property type="protein sequence ID" value="AEE51804.1"/>
    <property type="molecule type" value="Genomic_DNA"/>
</dbReference>
<dbReference type="Pfam" id="PF01850">
    <property type="entry name" value="PIN"/>
    <property type="match status" value="1"/>
</dbReference>
<dbReference type="InterPro" id="IPR022907">
    <property type="entry name" value="VapC_family"/>
</dbReference>
<keyword evidence="6 8" id="KW-0460">Magnesium</keyword>
<evidence type="ECO:0000313" key="10">
    <source>
        <dbReference type="EMBL" id="AEE51804.1"/>
    </source>
</evidence>